<name>A0A0E0FQ27_ORYNI</name>
<reference evidence="2" key="1">
    <citation type="submission" date="2015-04" db="UniProtKB">
        <authorList>
            <consortium name="EnsemblPlants"/>
        </authorList>
    </citation>
    <scope>IDENTIFICATION</scope>
    <source>
        <strain evidence="2">SL10</strain>
    </source>
</reference>
<evidence type="ECO:0000313" key="3">
    <source>
        <dbReference type="Proteomes" id="UP000006591"/>
    </source>
</evidence>
<protein>
    <submittedName>
        <fullName evidence="2">Uncharacterized protein</fullName>
    </submittedName>
</protein>
<dbReference type="AlphaFoldDB" id="A0A0E0FQ27"/>
<evidence type="ECO:0000313" key="2">
    <source>
        <dbReference type="EnsemblPlants" id="ONIVA01G27290.1"/>
    </source>
</evidence>
<dbReference type="EnsemblPlants" id="ONIVA01G27290.1">
    <property type="protein sequence ID" value="ONIVA01G27290.1"/>
    <property type="gene ID" value="ONIVA01G27290"/>
</dbReference>
<sequence>MAPDLEVVMGFVGGLEVREDGGIMRPPAGKVDGDDDEVAKLMTSTSTTSIGCAMDLAVPSSAASTSGCPRSGCNELVHEKSDAGELSVPVTAGGDGRRSSSSYYLPSSCRRSGTRLGRPPRQPNKEGMHPQIRAKLNAGNQTHPNLPRTI</sequence>
<dbReference type="HOGENOM" id="CLU_1743451_0_0_1"/>
<reference evidence="2" key="2">
    <citation type="submission" date="2018-04" db="EMBL/GenBank/DDBJ databases">
        <title>OnivRS2 (Oryza nivara Reference Sequence Version 2).</title>
        <authorList>
            <person name="Zhang J."/>
            <person name="Kudrna D."/>
            <person name="Lee S."/>
            <person name="Talag J."/>
            <person name="Rajasekar S."/>
            <person name="Welchert J."/>
            <person name="Hsing Y.-I."/>
            <person name="Wing R.A."/>
        </authorList>
    </citation>
    <scope>NUCLEOTIDE SEQUENCE [LARGE SCALE GENOMIC DNA]</scope>
</reference>
<proteinExistence type="predicted"/>
<keyword evidence="3" id="KW-1185">Reference proteome</keyword>
<evidence type="ECO:0000256" key="1">
    <source>
        <dbReference type="SAM" id="MobiDB-lite"/>
    </source>
</evidence>
<organism evidence="2">
    <name type="scientific">Oryza nivara</name>
    <name type="common">Indian wild rice</name>
    <name type="synonym">Oryza sativa f. spontanea</name>
    <dbReference type="NCBI Taxonomy" id="4536"/>
    <lineage>
        <taxon>Eukaryota</taxon>
        <taxon>Viridiplantae</taxon>
        <taxon>Streptophyta</taxon>
        <taxon>Embryophyta</taxon>
        <taxon>Tracheophyta</taxon>
        <taxon>Spermatophyta</taxon>
        <taxon>Magnoliopsida</taxon>
        <taxon>Liliopsida</taxon>
        <taxon>Poales</taxon>
        <taxon>Poaceae</taxon>
        <taxon>BOP clade</taxon>
        <taxon>Oryzoideae</taxon>
        <taxon>Oryzeae</taxon>
        <taxon>Oryzinae</taxon>
        <taxon>Oryza</taxon>
    </lineage>
</organism>
<feature type="compositionally biased region" description="Low complexity" evidence="1">
    <location>
        <begin position="99"/>
        <end position="111"/>
    </location>
</feature>
<dbReference type="Gramene" id="ONIVA01G27290.1">
    <property type="protein sequence ID" value="ONIVA01G27290.1"/>
    <property type="gene ID" value="ONIVA01G27290"/>
</dbReference>
<feature type="region of interest" description="Disordered" evidence="1">
    <location>
        <begin position="79"/>
        <end position="150"/>
    </location>
</feature>
<accession>A0A0E0FQ27</accession>
<dbReference type="Proteomes" id="UP000006591">
    <property type="component" value="Chromosome 1"/>
</dbReference>